<evidence type="ECO:0000313" key="3">
    <source>
        <dbReference type="EMBL" id="PIM52218.1"/>
    </source>
</evidence>
<comment type="caution">
    <text evidence="3">The sequence shown here is derived from an EMBL/GenBank/DDBJ whole genome shotgun (WGS) entry which is preliminary data.</text>
</comment>
<feature type="transmembrane region" description="Helical" evidence="2">
    <location>
        <begin position="47"/>
        <end position="68"/>
    </location>
</feature>
<accession>A0A2G9C723</accession>
<gene>
    <name evidence="3" type="ORF">CS062_15980</name>
</gene>
<feature type="transmembrane region" description="Helical" evidence="2">
    <location>
        <begin position="75"/>
        <end position="96"/>
    </location>
</feature>
<keyword evidence="2" id="KW-1133">Transmembrane helix</keyword>
<sequence>MKTLFKTLLILGFILVGVATLLGWGAVHLLGDTPGVHLTIDGDDVVWTSLGLADAFGAGLGLIIAIGVMCLIVPLLLLLGLGLPLLIIGALVVAGLAALVGVGAIVGSPLILIGFVIWLLVRDKPRKAPAVPPAAPIASTGPGAPTEPTLHA</sequence>
<reference evidence="3 4" key="1">
    <citation type="submission" date="2017-11" db="EMBL/GenBank/DDBJ databases">
        <title>Draft genome sequence of Mitsuaria sp. HWN-4.</title>
        <authorList>
            <person name="Gundlapally S.R."/>
        </authorList>
    </citation>
    <scope>NUCLEOTIDE SEQUENCE [LARGE SCALE GENOMIC DNA]</scope>
    <source>
        <strain evidence="3 4">HWN-4</strain>
    </source>
</reference>
<keyword evidence="2" id="KW-0472">Membrane</keyword>
<evidence type="ECO:0000313" key="4">
    <source>
        <dbReference type="Proteomes" id="UP000231501"/>
    </source>
</evidence>
<feature type="transmembrane region" description="Helical" evidence="2">
    <location>
        <begin position="7"/>
        <end position="27"/>
    </location>
</feature>
<protein>
    <submittedName>
        <fullName evidence="3">Uncharacterized protein</fullName>
    </submittedName>
</protein>
<feature type="transmembrane region" description="Helical" evidence="2">
    <location>
        <begin position="102"/>
        <end position="121"/>
    </location>
</feature>
<keyword evidence="4" id="KW-1185">Reference proteome</keyword>
<proteinExistence type="predicted"/>
<evidence type="ECO:0000256" key="1">
    <source>
        <dbReference type="SAM" id="MobiDB-lite"/>
    </source>
</evidence>
<dbReference type="AlphaFoldDB" id="A0A2G9C723"/>
<dbReference type="RefSeq" id="WP_099862605.1">
    <property type="nucleotide sequence ID" value="NZ_PEOG01000043.1"/>
</dbReference>
<feature type="region of interest" description="Disordered" evidence="1">
    <location>
        <begin position="131"/>
        <end position="152"/>
    </location>
</feature>
<name>A0A2G9C723_9BURK</name>
<dbReference type="Proteomes" id="UP000231501">
    <property type="component" value="Unassembled WGS sequence"/>
</dbReference>
<evidence type="ECO:0000256" key="2">
    <source>
        <dbReference type="SAM" id="Phobius"/>
    </source>
</evidence>
<keyword evidence="2" id="KW-0812">Transmembrane</keyword>
<dbReference type="OrthoDB" id="9157619at2"/>
<organism evidence="3 4">
    <name type="scientific">Roseateles chitinivorans</name>
    <dbReference type="NCBI Taxonomy" id="2917965"/>
    <lineage>
        <taxon>Bacteria</taxon>
        <taxon>Pseudomonadati</taxon>
        <taxon>Pseudomonadota</taxon>
        <taxon>Betaproteobacteria</taxon>
        <taxon>Burkholderiales</taxon>
        <taxon>Sphaerotilaceae</taxon>
        <taxon>Roseateles</taxon>
    </lineage>
</organism>
<dbReference type="EMBL" id="PEOG01000043">
    <property type="protein sequence ID" value="PIM52218.1"/>
    <property type="molecule type" value="Genomic_DNA"/>
</dbReference>